<dbReference type="PANTHER" id="PTHR39158">
    <property type="entry name" value="OS08G0560600 PROTEIN"/>
    <property type="match status" value="1"/>
</dbReference>
<dbReference type="InterPro" id="IPR052573">
    <property type="entry name" value="DnaJ_C_subfamily_28"/>
</dbReference>
<organism evidence="2 3">
    <name type="scientific">Providencia rettgeri</name>
    <dbReference type="NCBI Taxonomy" id="587"/>
    <lineage>
        <taxon>Bacteria</taxon>
        <taxon>Pseudomonadati</taxon>
        <taxon>Pseudomonadota</taxon>
        <taxon>Gammaproteobacteria</taxon>
        <taxon>Enterobacterales</taxon>
        <taxon>Morganellaceae</taxon>
        <taxon>Providencia</taxon>
    </lineage>
</organism>
<accession>A0A2R3M612</accession>
<reference evidence="2" key="1">
    <citation type="submission" date="2019-02" db="EMBL/GenBank/DDBJ databases">
        <title>Genomic characterization of isolates from hospital effluents in KZN, South Africa.</title>
        <authorList>
            <person name="Ntshobeni N."/>
            <person name="Allam M."/>
            <person name="Ismail A."/>
            <person name="Amoako D."/>
            <person name="Essack S."/>
            <person name="Chenia H."/>
        </authorList>
    </citation>
    <scope>NUCLEOTIDE SEQUENCE</scope>
    <source>
        <strain evidence="2">AFE97_S1</strain>
    </source>
</reference>
<gene>
    <name evidence="2" type="ORF">EX242_08020</name>
</gene>
<comment type="caution">
    <text evidence="2">The sequence shown here is derived from an EMBL/GenBank/DDBJ whole genome shotgun (WGS) entry which is preliminary data.</text>
</comment>
<dbReference type="EMBL" id="SHDO01000008">
    <property type="protein sequence ID" value="MBX6980205.1"/>
    <property type="molecule type" value="Genomic_DNA"/>
</dbReference>
<feature type="domain" description="DnaJ homologue subfamily C member 28 conserved" evidence="1">
    <location>
        <begin position="7"/>
        <end position="73"/>
    </location>
</feature>
<dbReference type="RefSeq" id="WP_042845917.1">
    <property type="nucleotide sequence ID" value="NZ_ABEXNG020000044.1"/>
</dbReference>
<sequence length="126" mass="14098">MSVIDLWAERHIQEALNKGELSSLKGEGQPLQLEDDSLVPPELKAGYRLLKNSGYLPPELQQRKDALTLSNMLQSLSTDDPNYSSISKQLALLELKLRQANVNTDFLHGNYSNSISEKITNNSETK</sequence>
<evidence type="ECO:0000259" key="1">
    <source>
        <dbReference type="Pfam" id="PF09350"/>
    </source>
</evidence>
<evidence type="ECO:0000313" key="2">
    <source>
        <dbReference type="EMBL" id="MBX6980205.1"/>
    </source>
</evidence>
<name>A0A2R3M612_PRORE</name>
<dbReference type="Proteomes" id="UP000824410">
    <property type="component" value="Unassembled WGS sequence"/>
</dbReference>
<dbReference type="NCBIfam" id="NF007572">
    <property type="entry name" value="PRK10203.1"/>
    <property type="match status" value="1"/>
</dbReference>
<proteinExistence type="predicted"/>
<evidence type="ECO:0000313" key="3">
    <source>
        <dbReference type="Proteomes" id="UP000824410"/>
    </source>
</evidence>
<dbReference type="OrthoDB" id="9798476at2"/>
<dbReference type="InterPro" id="IPR018961">
    <property type="entry name" value="DnaJ_homolog_subfam-C_membr-28"/>
</dbReference>
<dbReference type="AlphaFoldDB" id="A0A2R3M612"/>
<dbReference type="PANTHER" id="PTHR39158:SF1">
    <property type="entry name" value="DNAJ HOMOLOG SUBFAMILY C MEMBER 28"/>
    <property type="match status" value="1"/>
</dbReference>
<dbReference type="Pfam" id="PF09350">
    <property type="entry name" value="DJC28_CD"/>
    <property type="match status" value="1"/>
</dbReference>
<protein>
    <submittedName>
        <fullName evidence="2">DUF1992 domain-containing protein</fullName>
    </submittedName>
</protein>